<accession>A0AAW2EXE3</accession>
<proteinExistence type="predicted"/>
<name>A0AAW2EXE3_9HYME</name>
<dbReference type="Proteomes" id="UP001430953">
    <property type="component" value="Unassembled WGS sequence"/>
</dbReference>
<comment type="caution">
    <text evidence="1">The sequence shown here is derived from an EMBL/GenBank/DDBJ whole genome shotgun (WGS) entry which is preliminary data.</text>
</comment>
<sequence>MLLLIQIIKSMTSKVEKKKLNLRAIQAKECHVTEIKRRLEETVHSAKTKRHSIIKIPNVCSFVSFAYHEKQYTYLVLKKK</sequence>
<evidence type="ECO:0000313" key="2">
    <source>
        <dbReference type="Proteomes" id="UP001430953"/>
    </source>
</evidence>
<gene>
    <name evidence="1" type="ORF">PUN28_015145</name>
</gene>
<dbReference type="AlphaFoldDB" id="A0AAW2EXE3"/>
<keyword evidence="2" id="KW-1185">Reference proteome</keyword>
<protein>
    <submittedName>
        <fullName evidence="1">Uncharacterized protein</fullName>
    </submittedName>
</protein>
<reference evidence="1 2" key="1">
    <citation type="submission" date="2023-03" db="EMBL/GenBank/DDBJ databases">
        <title>High recombination rates correlate with genetic variation in Cardiocondyla obscurior ants.</title>
        <authorList>
            <person name="Errbii M."/>
        </authorList>
    </citation>
    <scope>NUCLEOTIDE SEQUENCE [LARGE SCALE GENOMIC DNA]</scope>
    <source>
        <strain evidence="1">Alpha-2009</strain>
        <tissue evidence="1">Whole body</tissue>
    </source>
</reference>
<dbReference type="EMBL" id="JADYXP020000016">
    <property type="protein sequence ID" value="KAL0108396.1"/>
    <property type="molecule type" value="Genomic_DNA"/>
</dbReference>
<evidence type="ECO:0000313" key="1">
    <source>
        <dbReference type="EMBL" id="KAL0108396.1"/>
    </source>
</evidence>
<organism evidence="1 2">
    <name type="scientific">Cardiocondyla obscurior</name>
    <dbReference type="NCBI Taxonomy" id="286306"/>
    <lineage>
        <taxon>Eukaryota</taxon>
        <taxon>Metazoa</taxon>
        <taxon>Ecdysozoa</taxon>
        <taxon>Arthropoda</taxon>
        <taxon>Hexapoda</taxon>
        <taxon>Insecta</taxon>
        <taxon>Pterygota</taxon>
        <taxon>Neoptera</taxon>
        <taxon>Endopterygota</taxon>
        <taxon>Hymenoptera</taxon>
        <taxon>Apocrita</taxon>
        <taxon>Aculeata</taxon>
        <taxon>Formicoidea</taxon>
        <taxon>Formicidae</taxon>
        <taxon>Myrmicinae</taxon>
        <taxon>Cardiocondyla</taxon>
    </lineage>
</organism>